<dbReference type="PANTHER" id="PTHR42957:SF1">
    <property type="entry name" value="HELICASE MJ1565-RELATED"/>
    <property type="match status" value="1"/>
</dbReference>
<proteinExistence type="predicted"/>
<sequence>MLIYSYLVKPSPNSQAPKLREAIKSLKLIQYCEIDLKYYDYIKENDGIKYLCKKDKERAPLLQIINKNIVRLSTEELDFDIRSLPIQVENECIYEYNNRNPGNFGGTDDRSLGFCTTLNTRINVLLRENNFNSIFNFNGEKCTVDVFKMLEDFLCQNDKKFFYMNLSDLPFSFDIREVVANSFGKKMLSFARQGKFKTHPIVMVIDEAHQFLNKTVSSDYESFKLEAFDLIAKEGRKYGLFLCITTQRPRDIPSGTLSQFGTFIVHRLINQKDKEIIHDVLPSSNKDIIYYLPELGQGEIILSSTDIKETILLKVTEPKISPDSNTPEFKRYDEFEEENQEHLQVEDIEHIF</sequence>
<evidence type="ECO:0008006" key="3">
    <source>
        <dbReference type="Google" id="ProtNLM"/>
    </source>
</evidence>
<dbReference type="Gene3D" id="3.40.50.300">
    <property type="entry name" value="P-loop containing nucleotide triphosphate hydrolases"/>
    <property type="match status" value="1"/>
</dbReference>
<reference evidence="1 2" key="1">
    <citation type="submission" date="2011-09" db="EMBL/GenBank/DDBJ databases">
        <title>The Genome Sequence of Bacillus smithii 7_3_47FAA.</title>
        <authorList>
            <consortium name="The Broad Institute Genome Sequencing Platform"/>
            <person name="Earl A."/>
            <person name="Ward D."/>
            <person name="Feldgarden M."/>
            <person name="Gevers D."/>
            <person name="Daigneault M."/>
            <person name="Strauss J."/>
            <person name="Allen-Vercoe E."/>
            <person name="Young S.K."/>
            <person name="Zeng Q."/>
            <person name="Gargeya S."/>
            <person name="Fitzgerald M."/>
            <person name="Haas B."/>
            <person name="Abouelleil A."/>
            <person name="Alvarado L."/>
            <person name="Arachchi H.M."/>
            <person name="Berlin A."/>
            <person name="Brown A."/>
            <person name="Chapman S.B."/>
            <person name="Chen Z."/>
            <person name="Dunbar C."/>
            <person name="Freedman E."/>
            <person name="Gearin G."/>
            <person name="Goldberg J."/>
            <person name="Griggs A."/>
            <person name="Gujja S."/>
            <person name="Heiman D."/>
            <person name="Howarth C."/>
            <person name="Larson L."/>
            <person name="Lui A."/>
            <person name="MacDonald P.J.P."/>
            <person name="Montmayeur A."/>
            <person name="Murphy C."/>
            <person name="Neiman D."/>
            <person name="Pearson M."/>
            <person name="Priest M."/>
            <person name="Roberts A."/>
            <person name="Saif S."/>
            <person name="Shea T."/>
            <person name="Shenoy N."/>
            <person name="Sisk P."/>
            <person name="Stolte C."/>
            <person name="Sykes S."/>
            <person name="Wortman J."/>
            <person name="Nusbaum C."/>
            <person name="Birren B."/>
        </authorList>
    </citation>
    <scope>NUCLEOTIDE SEQUENCE [LARGE SCALE GENOMIC DNA]</scope>
    <source>
        <strain evidence="1 2">7_3_47FAA</strain>
    </source>
</reference>
<dbReference type="InterPro" id="IPR008571">
    <property type="entry name" value="HerA-like"/>
</dbReference>
<protein>
    <recommendedName>
        <fullName evidence="3">Zona occludens toxin N-terminal domain-containing protein</fullName>
    </recommendedName>
</protein>
<comment type="caution">
    <text evidence="1">The sequence shown here is derived from an EMBL/GenBank/DDBJ whole genome shotgun (WGS) entry which is preliminary data.</text>
</comment>
<dbReference type="InterPro" id="IPR027417">
    <property type="entry name" value="P-loop_NTPase"/>
</dbReference>
<keyword evidence="2" id="KW-1185">Reference proteome</keyword>
<dbReference type="Proteomes" id="UP000011747">
    <property type="component" value="Unassembled WGS sequence"/>
</dbReference>
<dbReference type="AlphaFoldDB" id="G9QKZ1"/>
<dbReference type="SUPFAM" id="SSF52540">
    <property type="entry name" value="P-loop containing nucleoside triphosphate hydrolases"/>
    <property type="match status" value="1"/>
</dbReference>
<organism evidence="1 2">
    <name type="scientific">Bacillus smithii 7_3_47FAA</name>
    <dbReference type="NCBI Taxonomy" id="665952"/>
    <lineage>
        <taxon>Bacteria</taxon>
        <taxon>Bacillati</taxon>
        <taxon>Bacillota</taxon>
        <taxon>Bacilli</taxon>
        <taxon>Bacillales</taxon>
        <taxon>Bacillaceae</taxon>
        <taxon>Bacillus</taxon>
    </lineage>
</organism>
<gene>
    <name evidence="1" type="ORF">HMPREF1015_01830</name>
</gene>
<dbReference type="PATRIC" id="fig|665952.3.peg.1703"/>
<accession>G9QKZ1</accession>
<evidence type="ECO:0000313" key="2">
    <source>
        <dbReference type="Proteomes" id="UP000011747"/>
    </source>
</evidence>
<name>G9QKZ1_9BACI</name>
<dbReference type="EMBL" id="ACWF01000087">
    <property type="protein sequence ID" value="EHL78211.1"/>
    <property type="molecule type" value="Genomic_DNA"/>
</dbReference>
<evidence type="ECO:0000313" key="1">
    <source>
        <dbReference type="EMBL" id="EHL78211.1"/>
    </source>
</evidence>
<dbReference type="PANTHER" id="PTHR42957">
    <property type="entry name" value="HELICASE MJ1565-RELATED"/>
    <property type="match status" value="1"/>
</dbReference>
<dbReference type="HOGENOM" id="CLU_061996_0_0_9"/>